<proteinExistence type="predicted"/>
<dbReference type="EMBL" id="HBUF01238676">
    <property type="protein sequence ID" value="CAG6676126.1"/>
    <property type="molecule type" value="Transcribed_RNA"/>
</dbReference>
<dbReference type="EMBL" id="HBUF01238674">
    <property type="protein sequence ID" value="CAG6676124.1"/>
    <property type="molecule type" value="Transcribed_RNA"/>
</dbReference>
<name>A0A8D8SY91_9HEMI</name>
<reference evidence="1" key="1">
    <citation type="submission" date="2021-05" db="EMBL/GenBank/DDBJ databases">
        <authorList>
            <person name="Alioto T."/>
            <person name="Alioto T."/>
            <person name="Gomez Garrido J."/>
        </authorList>
    </citation>
    <scope>NUCLEOTIDE SEQUENCE</scope>
</reference>
<sequence length="115" mass="13278">MVLGTNCPYHNSKYRSTQEPPISRVPKYNHYPPTYASPCLLLYQMCYLPEMHAHSKSINGQSCALCLFWDVLLALLRGFTAMPISGTLLFAFCRALEIDSYFLERVQIFNYLCLR</sequence>
<evidence type="ECO:0000313" key="1">
    <source>
        <dbReference type="EMBL" id="CAG6676124.1"/>
    </source>
</evidence>
<dbReference type="EMBL" id="HBUF01238675">
    <property type="protein sequence ID" value="CAG6676125.1"/>
    <property type="molecule type" value="Transcribed_RNA"/>
</dbReference>
<organism evidence="1">
    <name type="scientific">Cacopsylla melanoneura</name>
    <dbReference type="NCBI Taxonomy" id="428564"/>
    <lineage>
        <taxon>Eukaryota</taxon>
        <taxon>Metazoa</taxon>
        <taxon>Ecdysozoa</taxon>
        <taxon>Arthropoda</taxon>
        <taxon>Hexapoda</taxon>
        <taxon>Insecta</taxon>
        <taxon>Pterygota</taxon>
        <taxon>Neoptera</taxon>
        <taxon>Paraneoptera</taxon>
        <taxon>Hemiptera</taxon>
        <taxon>Sternorrhyncha</taxon>
        <taxon>Psylloidea</taxon>
        <taxon>Psyllidae</taxon>
        <taxon>Psyllinae</taxon>
        <taxon>Cacopsylla</taxon>
    </lineage>
</organism>
<protein>
    <submittedName>
        <fullName evidence="1">Uncharacterized protein</fullName>
    </submittedName>
</protein>
<dbReference type="AlphaFoldDB" id="A0A8D8SY91"/>
<accession>A0A8D8SY91</accession>